<name>A0A2N0ZK12_9BACI</name>
<evidence type="ECO:0000313" key="2">
    <source>
        <dbReference type="Proteomes" id="UP000233343"/>
    </source>
</evidence>
<dbReference type="Gene3D" id="1.25.40.10">
    <property type="entry name" value="Tetratricopeptide repeat domain"/>
    <property type="match status" value="1"/>
</dbReference>
<gene>
    <name evidence="1" type="ORF">CWS20_06345</name>
</gene>
<dbReference type="RefSeq" id="WP_083957182.1">
    <property type="nucleotide sequence ID" value="NZ_JARMMB010000002.1"/>
</dbReference>
<dbReference type="SUPFAM" id="SSF48452">
    <property type="entry name" value="TPR-like"/>
    <property type="match status" value="1"/>
</dbReference>
<protein>
    <submittedName>
        <fullName evidence="1">Tetratricopeptide repeat-containing protein</fullName>
    </submittedName>
</protein>
<dbReference type="AlphaFoldDB" id="A0A2N0ZK12"/>
<sequence length="339" mass="39785">MMKKREKGKRGEKVVQFPDLDKRLLDKGLDSLQSKQYKAAVDYLQQAAEISEENEEIHIALVLAYFESGALTEAKEQSEFMLQSGIGEYIQVVDMYLMILIELHQYQEIITFIECLLEEKEVPKEKYEHFSRILEFCRRMDQPPVEEKVEEDIIAEPLQLQKIIEQKDQLIIAGQLADKNIVPFIEEILSYLRSKEGQPFFKSLLINVLKQHLYNKETTVEKMGRTEKFVPAELPGIDDFPQQKRIESIIRNLIEHEDPILFEHTKGLAQRHFFMIYPFEMRPYEDHLLAAGYHLLASEYLGLEISLEEVTHLYEISAEDLQSAKMYLQKIEEFSYSKI</sequence>
<dbReference type="EMBL" id="PISD01000011">
    <property type="protein sequence ID" value="PKG29848.1"/>
    <property type="molecule type" value="Genomic_DNA"/>
</dbReference>
<keyword evidence="2" id="KW-1185">Reference proteome</keyword>
<reference evidence="1 2" key="1">
    <citation type="journal article" date="2010" name="Int. J. Syst. Evol. Microbiol.">
        <title>Bacillus horneckiae sp. nov., isolated from a spacecraft-assembly clean room.</title>
        <authorList>
            <person name="Vaishampayan P."/>
            <person name="Probst A."/>
            <person name="Krishnamurthi S."/>
            <person name="Ghosh S."/>
            <person name="Osman S."/>
            <person name="McDowall A."/>
            <person name="Ruckmani A."/>
            <person name="Mayilraj S."/>
            <person name="Venkateswaran K."/>
        </authorList>
    </citation>
    <scope>NUCLEOTIDE SEQUENCE [LARGE SCALE GENOMIC DNA]</scope>
    <source>
        <strain evidence="2">1PO1SC</strain>
    </source>
</reference>
<dbReference type="Proteomes" id="UP000233343">
    <property type="component" value="Unassembled WGS sequence"/>
</dbReference>
<organism evidence="1 2">
    <name type="scientific">Cytobacillus horneckiae</name>
    <dbReference type="NCBI Taxonomy" id="549687"/>
    <lineage>
        <taxon>Bacteria</taxon>
        <taxon>Bacillati</taxon>
        <taxon>Bacillota</taxon>
        <taxon>Bacilli</taxon>
        <taxon>Bacillales</taxon>
        <taxon>Bacillaceae</taxon>
        <taxon>Cytobacillus</taxon>
    </lineage>
</organism>
<accession>A0A2N0ZK12</accession>
<dbReference type="Pfam" id="PF14559">
    <property type="entry name" value="TPR_19"/>
    <property type="match status" value="1"/>
</dbReference>
<proteinExistence type="predicted"/>
<comment type="caution">
    <text evidence="1">The sequence shown here is derived from an EMBL/GenBank/DDBJ whole genome shotgun (WGS) entry which is preliminary data.</text>
</comment>
<dbReference type="InterPro" id="IPR011990">
    <property type="entry name" value="TPR-like_helical_dom_sf"/>
</dbReference>
<evidence type="ECO:0000313" key="1">
    <source>
        <dbReference type="EMBL" id="PKG29848.1"/>
    </source>
</evidence>